<dbReference type="Proteomes" id="UP000821853">
    <property type="component" value="Chromosome 5"/>
</dbReference>
<evidence type="ECO:0000313" key="2">
    <source>
        <dbReference type="Proteomes" id="UP000821853"/>
    </source>
</evidence>
<proteinExistence type="predicted"/>
<name>A0A9J6GGU0_HAELO</name>
<evidence type="ECO:0008006" key="3">
    <source>
        <dbReference type="Google" id="ProtNLM"/>
    </source>
</evidence>
<sequence length="166" mass="18833">MGDLNAAHHSWGYKWANPRGTLLYRLNEDMYLTLIIDTTKRTKICTSSTRDTNSDLTFIKSVPHATGTNLNEYHGIDHGLLAATLHGLEYKVSAGLACLTDWTKLRETRAESQQSKEDHFSTIQEWIAQLSRDVKTHTKILQTSTITPCIDAFLNLCEARRSLLKR</sequence>
<keyword evidence="2" id="KW-1185">Reference proteome</keyword>
<accession>A0A9J6GGU0</accession>
<dbReference type="VEuPathDB" id="VectorBase:HLOH_054618"/>
<dbReference type="GO" id="GO:0003824">
    <property type="term" value="F:catalytic activity"/>
    <property type="evidence" value="ECO:0007669"/>
    <property type="project" value="InterPro"/>
</dbReference>
<dbReference type="EMBL" id="JABSTR010000007">
    <property type="protein sequence ID" value="KAH9374605.1"/>
    <property type="molecule type" value="Genomic_DNA"/>
</dbReference>
<dbReference type="SUPFAM" id="SSF56219">
    <property type="entry name" value="DNase I-like"/>
    <property type="match status" value="1"/>
</dbReference>
<reference evidence="1 2" key="1">
    <citation type="journal article" date="2020" name="Cell">
        <title>Large-Scale Comparative Analyses of Tick Genomes Elucidate Their Genetic Diversity and Vector Capacities.</title>
        <authorList>
            <consortium name="Tick Genome and Microbiome Consortium (TIGMIC)"/>
            <person name="Jia N."/>
            <person name="Wang J."/>
            <person name="Shi W."/>
            <person name="Du L."/>
            <person name="Sun Y."/>
            <person name="Zhan W."/>
            <person name="Jiang J.F."/>
            <person name="Wang Q."/>
            <person name="Zhang B."/>
            <person name="Ji P."/>
            <person name="Bell-Sakyi L."/>
            <person name="Cui X.M."/>
            <person name="Yuan T.T."/>
            <person name="Jiang B.G."/>
            <person name="Yang W.F."/>
            <person name="Lam T.T."/>
            <person name="Chang Q.C."/>
            <person name="Ding S.J."/>
            <person name="Wang X.J."/>
            <person name="Zhu J.G."/>
            <person name="Ruan X.D."/>
            <person name="Zhao L."/>
            <person name="Wei J.T."/>
            <person name="Ye R.Z."/>
            <person name="Que T.C."/>
            <person name="Du C.H."/>
            <person name="Zhou Y.H."/>
            <person name="Cheng J.X."/>
            <person name="Dai P.F."/>
            <person name="Guo W.B."/>
            <person name="Han X.H."/>
            <person name="Huang E.J."/>
            <person name="Li L.F."/>
            <person name="Wei W."/>
            <person name="Gao Y.C."/>
            <person name="Liu J.Z."/>
            <person name="Shao H.Z."/>
            <person name="Wang X."/>
            <person name="Wang C.C."/>
            <person name="Yang T.C."/>
            <person name="Huo Q.B."/>
            <person name="Li W."/>
            <person name="Chen H.Y."/>
            <person name="Chen S.E."/>
            <person name="Zhou L.G."/>
            <person name="Ni X.B."/>
            <person name="Tian J.H."/>
            <person name="Sheng Y."/>
            <person name="Liu T."/>
            <person name="Pan Y.S."/>
            <person name="Xia L.Y."/>
            <person name="Li J."/>
            <person name="Zhao F."/>
            <person name="Cao W.C."/>
        </authorList>
    </citation>
    <scope>NUCLEOTIDE SEQUENCE [LARGE SCALE GENOMIC DNA]</scope>
    <source>
        <strain evidence="1">HaeL-2018</strain>
    </source>
</reference>
<comment type="caution">
    <text evidence="1">The sequence shown here is derived from an EMBL/GenBank/DDBJ whole genome shotgun (WGS) entry which is preliminary data.</text>
</comment>
<dbReference type="InterPro" id="IPR036691">
    <property type="entry name" value="Endo/exonu/phosph_ase_sf"/>
</dbReference>
<organism evidence="1 2">
    <name type="scientific">Haemaphysalis longicornis</name>
    <name type="common">Bush tick</name>
    <dbReference type="NCBI Taxonomy" id="44386"/>
    <lineage>
        <taxon>Eukaryota</taxon>
        <taxon>Metazoa</taxon>
        <taxon>Ecdysozoa</taxon>
        <taxon>Arthropoda</taxon>
        <taxon>Chelicerata</taxon>
        <taxon>Arachnida</taxon>
        <taxon>Acari</taxon>
        <taxon>Parasitiformes</taxon>
        <taxon>Ixodida</taxon>
        <taxon>Ixodoidea</taxon>
        <taxon>Ixodidae</taxon>
        <taxon>Haemaphysalinae</taxon>
        <taxon>Haemaphysalis</taxon>
    </lineage>
</organism>
<dbReference type="Gene3D" id="3.60.10.10">
    <property type="entry name" value="Endonuclease/exonuclease/phosphatase"/>
    <property type="match status" value="1"/>
</dbReference>
<evidence type="ECO:0000313" key="1">
    <source>
        <dbReference type="EMBL" id="KAH9374605.1"/>
    </source>
</evidence>
<protein>
    <recommendedName>
        <fullName evidence="3">Endonuclease/exonuclease/phosphatase domain-containing protein</fullName>
    </recommendedName>
</protein>
<gene>
    <name evidence="1" type="ORF">HPB48_017403</name>
</gene>
<dbReference type="AlphaFoldDB" id="A0A9J6GGU0"/>